<gene>
    <name evidence="1" type="ORF">MQC88_03220</name>
</gene>
<protein>
    <submittedName>
        <fullName evidence="1">Uncharacterized protein</fullName>
    </submittedName>
</protein>
<dbReference type="Proteomes" id="UP001165423">
    <property type="component" value="Unassembled WGS sequence"/>
</dbReference>
<sequence length="98" mass="11191">MSRPINRLLSSIDELHVAASNAALDFRFQRSKTNPATDRNTDRLLACVAEVGDCVQAVRMYLVTHPSDRDADTFARAMRRLEGLYRMHEQTFIDPTDH</sequence>
<dbReference type="EMBL" id="JALGCL010000001">
    <property type="protein sequence ID" value="MCJ0824979.1"/>
    <property type="molecule type" value="Genomic_DNA"/>
</dbReference>
<reference evidence="1 2" key="1">
    <citation type="submission" date="2022-03" db="EMBL/GenBank/DDBJ databases">
        <title>Luteimonas soily sp. nov., a novel bacterium isolated from the soil.</title>
        <authorList>
            <person name="Zhang X."/>
        </authorList>
    </citation>
    <scope>NUCLEOTIDE SEQUENCE [LARGE SCALE GENOMIC DNA]</scope>
    <source>
        <strain evidence="1 2">50</strain>
    </source>
</reference>
<dbReference type="RefSeq" id="WP_243319185.1">
    <property type="nucleotide sequence ID" value="NZ_JALGCL010000001.1"/>
</dbReference>
<name>A0ABT0A1X6_9GAMM</name>
<accession>A0ABT0A1X6</accession>
<organism evidence="1 2">
    <name type="scientific">Cognatiluteimonas sedimenti</name>
    <dbReference type="NCBI Taxonomy" id="2927791"/>
    <lineage>
        <taxon>Bacteria</taxon>
        <taxon>Pseudomonadati</taxon>
        <taxon>Pseudomonadota</taxon>
        <taxon>Gammaproteobacteria</taxon>
        <taxon>Lysobacterales</taxon>
        <taxon>Lysobacteraceae</taxon>
        <taxon>Cognatiluteimonas</taxon>
    </lineage>
</organism>
<evidence type="ECO:0000313" key="2">
    <source>
        <dbReference type="Proteomes" id="UP001165423"/>
    </source>
</evidence>
<proteinExistence type="predicted"/>
<keyword evidence="2" id="KW-1185">Reference proteome</keyword>
<comment type="caution">
    <text evidence="1">The sequence shown here is derived from an EMBL/GenBank/DDBJ whole genome shotgun (WGS) entry which is preliminary data.</text>
</comment>
<evidence type="ECO:0000313" key="1">
    <source>
        <dbReference type="EMBL" id="MCJ0824979.1"/>
    </source>
</evidence>